<dbReference type="STRING" id="350054.Mflv_0014"/>
<sequence>MCHHRLMATRDGRAHPPTGPDDEPEGRGRRFLRPYRKDDGAASFVDRALLVALAYTAIGVVYLGFNVPVLDRLEALFSAQFTVFADLVAVVAAVVLWPLLLISSWACGTVGCGVL</sequence>
<reference evidence="3" key="2">
    <citation type="journal article" date="2013" name="PLoS ONE">
        <title>A Gene Expression Study of the Activities of Aromatic Ring-Cleavage Dioxygenases in Mycobacterium gilvum PYR-GCK to Changes in Salinity and pH during Pyrene Degradation.</title>
        <authorList>
            <person name="Badejo A.C."/>
            <person name="Badejo A.O."/>
            <person name="Shin K.H."/>
            <person name="Chai Y.G."/>
        </authorList>
    </citation>
    <scope>NUCLEOTIDE SEQUENCE [LARGE SCALE GENOMIC DNA]</scope>
    <source>
        <strain evidence="3">PYR-GCK</strain>
    </source>
</reference>
<dbReference type="EMBL" id="CP000656">
    <property type="protein sequence ID" value="ABP42510.1"/>
    <property type="molecule type" value="Genomic_DNA"/>
</dbReference>
<dbReference type="KEGG" id="mgi:Mflv_0014"/>
<keyword evidence="2" id="KW-0472">Membrane</keyword>
<dbReference type="eggNOG" id="ENOG5030B3W">
    <property type="taxonomic scope" value="Bacteria"/>
</dbReference>
<proteinExistence type="predicted"/>
<feature type="region of interest" description="Disordered" evidence="1">
    <location>
        <begin position="1"/>
        <end position="30"/>
    </location>
</feature>
<evidence type="ECO:0000256" key="1">
    <source>
        <dbReference type="SAM" id="MobiDB-lite"/>
    </source>
</evidence>
<dbReference type="AlphaFoldDB" id="A4T395"/>
<name>A4T395_MYCGI</name>
<organism evidence="3">
    <name type="scientific">Mycolicibacterium gilvum (strain PYR-GCK)</name>
    <name type="common">Mycobacterium gilvum (strain PYR-GCK)</name>
    <dbReference type="NCBI Taxonomy" id="350054"/>
    <lineage>
        <taxon>Bacteria</taxon>
        <taxon>Bacillati</taxon>
        <taxon>Actinomycetota</taxon>
        <taxon>Actinomycetes</taxon>
        <taxon>Mycobacteriales</taxon>
        <taxon>Mycobacteriaceae</taxon>
        <taxon>Mycolicibacterium</taxon>
    </lineage>
</organism>
<keyword evidence="2" id="KW-1133">Transmembrane helix</keyword>
<reference evidence="3" key="1">
    <citation type="submission" date="2007-04" db="EMBL/GenBank/DDBJ databases">
        <authorList>
            <consortium name="US DOE Joint Genome Institute"/>
            <person name="Copeland A."/>
            <person name="Lucas S."/>
            <person name="Lapidus A."/>
            <person name="Barry K."/>
            <person name="Detter J.C."/>
            <person name="Glavina del Rio T."/>
            <person name="Hammon N."/>
            <person name="Israni S."/>
            <person name="Dalin E."/>
            <person name="Tice H."/>
            <person name="Pitluck S."/>
            <person name="Chain P."/>
            <person name="Malfatti S."/>
            <person name="Shin M."/>
            <person name="Vergez L."/>
            <person name="Schmutz J."/>
            <person name="Larimer F."/>
            <person name="Land M."/>
            <person name="Hauser L."/>
            <person name="Kyrpides N."/>
            <person name="Mikhailova N."/>
            <person name="Miller C."/>
            <person name="Richardson P."/>
        </authorList>
    </citation>
    <scope>NUCLEOTIDE SEQUENCE</scope>
    <source>
        <strain evidence="3">PYR-GCK</strain>
    </source>
</reference>
<dbReference type="HOGENOM" id="CLU_2180983_0_0_11"/>
<keyword evidence="2" id="KW-0812">Transmembrane</keyword>
<feature type="transmembrane region" description="Helical" evidence="2">
    <location>
        <begin position="44"/>
        <end position="65"/>
    </location>
</feature>
<feature type="transmembrane region" description="Helical" evidence="2">
    <location>
        <begin position="77"/>
        <end position="100"/>
    </location>
</feature>
<accession>A4T395</accession>
<gene>
    <name evidence="3" type="ordered locus">Mflv_0014</name>
</gene>
<evidence type="ECO:0000313" key="3">
    <source>
        <dbReference type="EMBL" id="ABP42510.1"/>
    </source>
</evidence>
<evidence type="ECO:0000256" key="2">
    <source>
        <dbReference type="SAM" id="Phobius"/>
    </source>
</evidence>
<protein>
    <submittedName>
        <fullName evidence="3">Uncharacterized protein</fullName>
    </submittedName>
</protein>